<protein>
    <submittedName>
        <fullName evidence="2">Uncharacterized protein</fullName>
    </submittedName>
</protein>
<gene>
    <name evidence="2" type="ORF">GRF29_69g2094910</name>
</gene>
<organism evidence="2 3">
    <name type="scientific">Pseudopithomyces chartarum</name>
    <dbReference type="NCBI Taxonomy" id="1892770"/>
    <lineage>
        <taxon>Eukaryota</taxon>
        <taxon>Fungi</taxon>
        <taxon>Dikarya</taxon>
        <taxon>Ascomycota</taxon>
        <taxon>Pezizomycotina</taxon>
        <taxon>Dothideomycetes</taxon>
        <taxon>Pleosporomycetidae</taxon>
        <taxon>Pleosporales</taxon>
        <taxon>Massarineae</taxon>
        <taxon>Didymosphaeriaceae</taxon>
        <taxon>Pseudopithomyces</taxon>
    </lineage>
</organism>
<evidence type="ECO:0000313" key="3">
    <source>
        <dbReference type="Proteomes" id="UP001280581"/>
    </source>
</evidence>
<dbReference type="Proteomes" id="UP001280581">
    <property type="component" value="Unassembled WGS sequence"/>
</dbReference>
<accession>A0AAN6LXE8</accession>
<keyword evidence="3" id="KW-1185">Reference proteome</keyword>
<sequence>MFASWSTACSHETLTVEIICARAEYRVRTSAHTRRPSPLPRLLLQRRLSVPVAPSPGPPKTPAPALPSALFCAAAAAAALPFSRVCAVSPSLCPPVFCPPAASTHPPPSRDPAAQRQPSLFLRYRKRRPESPVQKRGPA</sequence>
<feature type="region of interest" description="Disordered" evidence="1">
    <location>
        <begin position="102"/>
        <end position="139"/>
    </location>
</feature>
<evidence type="ECO:0000256" key="1">
    <source>
        <dbReference type="SAM" id="MobiDB-lite"/>
    </source>
</evidence>
<dbReference type="EMBL" id="WVTA01000006">
    <property type="protein sequence ID" value="KAK3209528.1"/>
    <property type="molecule type" value="Genomic_DNA"/>
</dbReference>
<comment type="caution">
    <text evidence="2">The sequence shown here is derived from an EMBL/GenBank/DDBJ whole genome shotgun (WGS) entry which is preliminary data.</text>
</comment>
<proteinExistence type="predicted"/>
<dbReference type="AlphaFoldDB" id="A0AAN6LXE8"/>
<name>A0AAN6LXE8_9PLEO</name>
<reference evidence="2 3" key="1">
    <citation type="submission" date="2021-02" db="EMBL/GenBank/DDBJ databases">
        <title>Genome assembly of Pseudopithomyces chartarum.</title>
        <authorList>
            <person name="Jauregui R."/>
            <person name="Singh J."/>
            <person name="Voisey C."/>
        </authorList>
    </citation>
    <scope>NUCLEOTIDE SEQUENCE [LARGE SCALE GENOMIC DNA]</scope>
    <source>
        <strain evidence="2 3">AGR01</strain>
    </source>
</reference>
<evidence type="ECO:0000313" key="2">
    <source>
        <dbReference type="EMBL" id="KAK3209528.1"/>
    </source>
</evidence>